<keyword evidence="1" id="KW-0677">Repeat</keyword>
<dbReference type="RefSeq" id="XP_001314209.1">
    <property type="nucleotide sequence ID" value="XM_001314195.1"/>
</dbReference>
<protein>
    <submittedName>
        <fullName evidence="4">Ankyrin repeat protein, putative</fullName>
    </submittedName>
</protein>
<proteinExistence type="predicted"/>
<organism evidence="4 5">
    <name type="scientific">Trichomonas vaginalis (strain ATCC PRA-98 / G3)</name>
    <dbReference type="NCBI Taxonomy" id="412133"/>
    <lineage>
        <taxon>Eukaryota</taxon>
        <taxon>Metamonada</taxon>
        <taxon>Parabasalia</taxon>
        <taxon>Trichomonadida</taxon>
        <taxon>Trichomonadidae</taxon>
        <taxon>Trichomonas</taxon>
    </lineage>
</organism>
<dbReference type="InterPro" id="IPR036770">
    <property type="entry name" value="Ankyrin_rpt-contain_sf"/>
</dbReference>
<dbReference type="Gene3D" id="1.25.40.20">
    <property type="entry name" value="Ankyrin repeat-containing domain"/>
    <property type="match status" value="1"/>
</dbReference>
<dbReference type="EMBL" id="DS113563">
    <property type="protein sequence ID" value="EAY01568.1"/>
    <property type="molecule type" value="Genomic_DNA"/>
</dbReference>
<dbReference type="KEGG" id="tva:4759394"/>
<feature type="repeat" description="ANK" evidence="3">
    <location>
        <begin position="10"/>
        <end position="42"/>
    </location>
</feature>
<dbReference type="PANTHER" id="PTHR24188:SF29">
    <property type="entry name" value="GH09064P"/>
    <property type="match status" value="1"/>
</dbReference>
<dbReference type="InParanoid" id="A2F0I8"/>
<dbReference type="Proteomes" id="UP000001542">
    <property type="component" value="Unassembled WGS sequence"/>
</dbReference>
<dbReference type="STRING" id="5722.A2F0I8"/>
<keyword evidence="2 3" id="KW-0040">ANK repeat</keyword>
<dbReference type="PROSITE" id="PS50297">
    <property type="entry name" value="ANK_REP_REGION"/>
    <property type="match status" value="2"/>
</dbReference>
<evidence type="ECO:0000256" key="3">
    <source>
        <dbReference type="PROSITE-ProRule" id="PRU00023"/>
    </source>
</evidence>
<gene>
    <name evidence="4" type="ORF">TVAG_025660</name>
</gene>
<sequence>MQGEISFFSQGRNILHNANEKENLRLVKSLIDCGGDEEVRDKYGDTPLNIAAWYGNLEVVKYLISVRAYKEARNNIIAEIVKYSSNLD</sequence>
<name>A2F0I8_TRIV3</name>
<dbReference type="VEuPathDB" id="TrichDB:TVAG_025660"/>
<dbReference type="InterPro" id="IPR002110">
    <property type="entry name" value="Ankyrin_rpt"/>
</dbReference>
<keyword evidence="5" id="KW-1185">Reference proteome</keyword>
<dbReference type="OrthoDB" id="341259at2759"/>
<accession>A2F0I8</accession>
<feature type="repeat" description="ANK" evidence="3">
    <location>
        <begin position="43"/>
        <end position="75"/>
    </location>
</feature>
<dbReference type="PROSITE" id="PS50088">
    <property type="entry name" value="ANK_REPEAT"/>
    <property type="match status" value="2"/>
</dbReference>
<evidence type="ECO:0000256" key="2">
    <source>
        <dbReference type="ARBA" id="ARBA00023043"/>
    </source>
</evidence>
<reference evidence="4" key="2">
    <citation type="journal article" date="2007" name="Science">
        <title>Draft genome sequence of the sexually transmitted pathogen Trichomonas vaginalis.</title>
        <authorList>
            <person name="Carlton J.M."/>
            <person name="Hirt R.P."/>
            <person name="Silva J.C."/>
            <person name="Delcher A.L."/>
            <person name="Schatz M."/>
            <person name="Zhao Q."/>
            <person name="Wortman J.R."/>
            <person name="Bidwell S.L."/>
            <person name="Alsmark U.C.M."/>
            <person name="Besteiro S."/>
            <person name="Sicheritz-Ponten T."/>
            <person name="Noel C.J."/>
            <person name="Dacks J.B."/>
            <person name="Foster P.G."/>
            <person name="Simillion C."/>
            <person name="Van de Peer Y."/>
            <person name="Miranda-Saavedra D."/>
            <person name="Barton G.J."/>
            <person name="Westrop G.D."/>
            <person name="Mueller S."/>
            <person name="Dessi D."/>
            <person name="Fiori P.L."/>
            <person name="Ren Q."/>
            <person name="Paulsen I."/>
            <person name="Zhang H."/>
            <person name="Bastida-Corcuera F.D."/>
            <person name="Simoes-Barbosa A."/>
            <person name="Brown M.T."/>
            <person name="Hayes R.D."/>
            <person name="Mukherjee M."/>
            <person name="Okumura C.Y."/>
            <person name="Schneider R."/>
            <person name="Smith A.J."/>
            <person name="Vanacova S."/>
            <person name="Villalvazo M."/>
            <person name="Haas B.J."/>
            <person name="Pertea M."/>
            <person name="Feldblyum T.V."/>
            <person name="Utterback T.R."/>
            <person name="Shu C.L."/>
            <person name="Osoegawa K."/>
            <person name="de Jong P.J."/>
            <person name="Hrdy I."/>
            <person name="Horvathova L."/>
            <person name="Zubacova Z."/>
            <person name="Dolezal P."/>
            <person name="Malik S.B."/>
            <person name="Logsdon J.M. Jr."/>
            <person name="Henze K."/>
            <person name="Gupta A."/>
            <person name="Wang C.C."/>
            <person name="Dunne R.L."/>
            <person name="Upcroft J.A."/>
            <person name="Upcroft P."/>
            <person name="White O."/>
            <person name="Salzberg S.L."/>
            <person name="Tang P."/>
            <person name="Chiu C.-H."/>
            <person name="Lee Y.-S."/>
            <person name="Embley T.M."/>
            <person name="Coombs G.H."/>
            <person name="Mottram J.C."/>
            <person name="Tachezy J."/>
            <person name="Fraser-Liggett C.M."/>
            <person name="Johnson P.J."/>
        </authorList>
    </citation>
    <scope>NUCLEOTIDE SEQUENCE [LARGE SCALE GENOMIC DNA]</scope>
    <source>
        <strain evidence="4">G3</strain>
    </source>
</reference>
<dbReference type="SUPFAM" id="SSF48403">
    <property type="entry name" value="Ankyrin repeat"/>
    <property type="match status" value="1"/>
</dbReference>
<dbReference type="Pfam" id="PF12796">
    <property type="entry name" value="Ank_2"/>
    <property type="match status" value="1"/>
</dbReference>
<dbReference type="PANTHER" id="PTHR24188">
    <property type="entry name" value="ANKYRIN REPEAT PROTEIN"/>
    <property type="match status" value="1"/>
</dbReference>
<reference evidence="4" key="1">
    <citation type="submission" date="2006-10" db="EMBL/GenBank/DDBJ databases">
        <authorList>
            <person name="Amadeo P."/>
            <person name="Zhao Q."/>
            <person name="Wortman J."/>
            <person name="Fraser-Liggett C."/>
            <person name="Carlton J."/>
        </authorList>
    </citation>
    <scope>NUCLEOTIDE SEQUENCE</scope>
    <source>
        <strain evidence="4">G3</strain>
    </source>
</reference>
<dbReference type="SMR" id="A2F0I8"/>
<evidence type="ECO:0000256" key="1">
    <source>
        <dbReference type="ARBA" id="ARBA00022737"/>
    </source>
</evidence>
<dbReference type="SMART" id="SM00248">
    <property type="entry name" value="ANK"/>
    <property type="match status" value="2"/>
</dbReference>
<dbReference type="VEuPathDB" id="TrichDB:TVAGG3_0328910"/>
<dbReference type="AlphaFoldDB" id="A2F0I8"/>
<evidence type="ECO:0000313" key="4">
    <source>
        <dbReference type="EMBL" id="EAY01568.1"/>
    </source>
</evidence>
<evidence type="ECO:0000313" key="5">
    <source>
        <dbReference type="Proteomes" id="UP000001542"/>
    </source>
</evidence>